<evidence type="ECO:0000313" key="2">
    <source>
        <dbReference type="EMBL" id="GAH62156.1"/>
    </source>
</evidence>
<protein>
    <recommendedName>
        <fullName evidence="1">ACT domain-containing protein</fullName>
    </recommendedName>
</protein>
<dbReference type="PROSITE" id="PS51671">
    <property type="entry name" value="ACT"/>
    <property type="match status" value="1"/>
</dbReference>
<dbReference type="PANTHER" id="PTHR40099">
    <property type="entry name" value="ACETOLACTATE SYNTHASE, SMALL SUBUNIT"/>
    <property type="match status" value="1"/>
</dbReference>
<accession>X1GW62</accession>
<dbReference type="InterPro" id="IPR045865">
    <property type="entry name" value="ACT-like_dom_sf"/>
</dbReference>
<reference evidence="2" key="1">
    <citation type="journal article" date="2014" name="Front. Microbiol.">
        <title>High frequency of phylogenetically diverse reductive dehalogenase-homologous genes in deep subseafloor sedimentary metagenomes.</title>
        <authorList>
            <person name="Kawai M."/>
            <person name="Futagami T."/>
            <person name="Toyoda A."/>
            <person name="Takaki Y."/>
            <person name="Nishi S."/>
            <person name="Hori S."/>
            <person name="Arai W."/>
            <person name="Tsubouchi T."/>
            <person name="Morono Y."/>
            <person name="Uchiyama I."/>
            <person name="Ito T."/>
            <person name="Fujiyama A."/>
            <person name="Inagaki F."/>
            <person name="Takami H."/>
        </authorList>
    </citation>
    <scope>NUCLEOTIDE SEQUENCE</scope>
    <source>
        <strain evidence="2">Expedition CK06-06</strain>
    </source>
</reference>
<feature type="non-terminal residue" evidence="2">
    <location>
        <position position="1"/>
    </location>
</feature>
<sequence>IENRPGALADLGELLGKNGINMEGLCGIPLKDEAIIHLLVEDETVARFVLEEAGFEISGVREVIVMDIGNIAGKPGSGGKMARKIGNLGVNIDLIYLAEHNKLVIGVDDIDRARVALAKK</sequence>
<gene>
    <name evidence="2" type="ORF">S03H2_51765</name>
</gene>
<organism evidence="2">
    <name type="scientific">marine sediment metagenome</name>
    <dbReference type="NCBI Taxonomy" id="412755"/>
    <lineage>
        <taxon>unclassified sequences</taxon>
        <taxon>metagenomes</taxon>
        <taxon>ecological metagenomes</taxon>
    </lineage>
</organism>
<dbReference type="Gene3D" id="3.30.2130.10">
    <property type="entry name" value="VC0802-like"/>
    <property type="match status" value="1"/>
</dbReference>
<feature type="domain" description="ACT" evidence="1">
    <location>
        <begin position="1"/>
        <end position="73"/>
    </location>
</feature>
<dbReference type="InterPro" id="IPR002912">
    <property type="entry name" value="ACT_dom"/>
</dbReference>
<comment type="caution">
    <text evidence="2">The sequence shown here is derived from an EMBL/GenBank/DDBJ whole genome shotgun (WGS) entry which is preliminary data.</text>
</comment>
<dbReference type="AlphaFoldDB" id="X1GW62"/>
<evidence type="ECO:0000259" key="1">
    <source>
        <dbReference type="PROSITE" id="PS51671"/>
    </source>
</evidence>
<dbReference type="SUPFAM" id="SSF55021">
    <property type="entry name" value="ACT-like"/>
    <property type="match status" value="1"/>
</dbReference>
<proteinExistence type="predicted"/>
<dbReference type="PANTHER" id="PTHR40099:SF1">
    <property type="entry name" value="ACETOLACTATE SYNTHASE, SMALL SUBUNIT"/>
    <property type="match status" value="1"/>
</dbReference>
<dbReference type="EMBL" id="BARU01032859">
    <property type="protein sequence ID" value="GAH62156.1"/>
    <property type="molecule type" value="Genomic_DNA"/>
</dbReference>
<name>X1GW62_9ZZZZ</name>